<dbReference type="AlphaFoldDB" id="A0A2A9MIT2"/>
<keyword evidence="1" id="KW-0812">Transmembrane</keyword>
<dbReference type="VEuPathDB" id="ToxoDB:BESB_001610"/>
<evidence type="ECO:0000313" key="2">
    <source>
        <dbReference type="EMBL" id="PFH37819.1"/>
    </source>
</evidence>
<evidence type="ECO:0000256" key="1">
    <source>
        <dbReference type="SAM" id="Phobius"/>
    </source>
</evidence>
<dbReference type="Proteomes" id="UP000224006">
    <property type="component" value="Chromosome I"/>
</dbReference>
<reference evidence="2 3" key="1">
    <citation type="submission" date="2017-09" db="EMBL/GenBank/DDBJ databases">
        <title>Genome sequencing of Besnoitia besnoiti strain Bb-Ger1.</title>
        <authorList>
            <person name="Schares G."/>
            <person name="Venepally P."/>
            <person name="Lorenzi H.A."/>
        </authorList>
    </citation>
    <scope>NUCLEOTIDE SEQUENCE [LARGE SCALE GENOMIC DNA]</scope>
    <source>
        <strain evidence="2 3">Bb-Ger1</strain>
    </source>
</reference>
<name>A0A2A9MIT2_BESBE</name>
<keyword evidence="3" id="KW-1185">Reference proteome</keyword>
<feature type="transmembrane region" description="Helical" evidence="1">
    <location>
        <begin position="104"/>
        <end position="129"/>
    </location>
</feature>
<keyword evidence="1" id="KW-1133">Transmembrane helix</keyword>
<dbReference type="KEGG" id="bbes:BESB_001610"/>
<protein>
    <submittedName>
        <fullName evidence="2">Cg8 family protein</fullName>
    </submittedName>
</protein>
<comment type="caution">
    <text evidence="2">The sequence shown here is derived from an EMBL/GenBank/DDBJ whole genome shotgun (WGS) entry which is preliminary data.</text>
</comment>
<proteinExistence type="predicted"/>
<dbReference type="OrthoDB" id="405939at2759"/>
<dbReference type="EMBL" id="NWUJ01000001">
    <property type="protein sequence ID" value="PFH37819.1"/>
    <property type="molecule type" value="Genomic_DNA"/>
</dbReference>
<gene>
    <name evidence="2" type="ORF">BESB_001610</name>
</gene>
<sequence length="206" mass="24188">MLASRLLSRASAFSPSVRCGSPAGAQRFIANLPYHSQLPSPPPREYNPDGSPKVYRLNQISYDHSYDWERWYFVPVGVFHTAYRGVFARDSRPLQAWLLQYHTAVIALPAFLLVTFLTFVFSSVGLYGIRPKRFTIEWMLASKERDRAENSNPCTRYLDRRRKERGPNWIVEDYLPYHPFFMNMSKFHHDTEYRKWKGEAEEQVSV</sequence>
<dbReference type="GeneID" id="40305224"/>
<keyword evidence="1" id="KW-0472">Membrane</keyword>
<organism evidence="2 3">
    <name type="scientific">Besnoitia besnoiti</name>
    <name type="common">Apicomplexan protozoan</name>
    <dbReference type="NCBI Taxonomy" id="94643"/>
    <lineage>
        <taxon>Eukaryota</taxon>
        <taxon>Sar</taxon>
        <taxon>Alveolata</taxon>
        <taxon>Apicomplexa</taxon>
        <taxon>Conoidasida</taxon>
        <taxon>Coccidia</taxon>
        <taxon>Eucoccidiorida</taxon>
        <taxon>Eimeriorina</taxon>
        <taxon>Sarcocystidae</taxon>
        <taxon>Besnoitia</taxon>
    </lineage>
</organism>
<dbReference type="RefSeq" id="XP_029221828.1">
    <property type="nucleotide sequence ID" value="XM_029358916.1"/>
</dbReference>
<accession>A0A2A9MIT2</accession>
<evidence type="ECO:0000313" key="3">
    <source>
        <dbReference type="Proteomes" id="UP000224006"/>
    </source>
</evidence>